<dbReference type="AlphaFoldDB" id="A0AAU9MRC3"/>
<comment type="similarity">
    <text evidence="2">Belongs to the glycosyl hydrolase 35 family.</text>
</comment>
<sequence>MGPYACVELNFGEFSVWLKYVSGISFRTDNTLCKAAMEKFTTYIVKLMKSERLYENQGIFQHYMFYQVQKIRLQGNTYKFSPCLCGDF</sequence>
<organism evidence="5 6">
    <name type="scientific">Lactuca virosa</name>
    <dbReference type="NCBI Taxonomy" id="75947"/>
    <lineage>
        <taxon>Eukaryota</taxon>
        <taxon>Viridiplantae</taxon>
        <taxon>Streptophyta</taxon>
        <taxon>Embryophyta</taxon>
        <taxon>Tracheophyta</taxon>
        <taxon>Spermatophyta</taxon>
        <taxon>Magnoliopsida</taxon>
        <taxon>eudicotyledons</taxon>
        <taxon>Gunneridae</taxon>
        <taxon>Pentapetalae</taxon>
        <taxon>asterids</taxon>
        <taxon>campanulids</taxon>
        <taxon>Asterales</taxon>
        <taxon>Asteraceae</taxon>
        <taxon>Cichorioideae</taxon>
        <taxon>Cichorieae</taxon>
        <taxon>Lactucinae</taxon>
        <taxon>Lactuca</taxon>
    </lineage>
</organism>
<evidence type="ECO:0000256" key="3">
    <source>
        <dbReference type="ARBA" id="ARBA00012756"/>
    </source>
</evidence>
<comment type="catalytic activity">
    <reaction evidence="1">
        <text>Hydrolysis of terminal non-reducing beta-D-galactose residues in beta-D-galactosides.</text>
        <dbReference type="EC" id="3.2.1.23"/>
    </reaction>
</comment>
<reference evidence="5 6" key="1">
    <citation type="submission" date="2022-01" db="EMBL/GenBank/DDBJ databases">
        <authorList>
            <person name="Xiong W."/>
            <person name="Schranz E."/>
        </authorList>
    </citation>
    <scope>NUCLEOTIDE SEQUENCE [LARGE SCALE GENOMIC DNA]</scope>
</reference>
<protein>
    <recommendedName>
        <fullName evidence="3">beta-galactosidase</fullName>
        <ecNumber evidence="3">3.2.1.23</ecNumber>
    </recommendedName>
</protein>
<dbReference type="InterPro" id="IPR031330">
    <property type="entry name" value="Gly_Hdrlase_35_cat"/>
</dbReference>
<dbReference type="PANTHER" id="PTHR23421">
    <property type="entry name" value="BETA-GALACTOSIDASE RELATED"/>
    <property type="match status" value="1"/>
</dbReference>
<evidence type="ECO:0000313" key="6">
    <source>
        <dbReference type="Proteomes" id="UP001157418"/>
    </source>
</evidence>
<dbReference type="EMBL" id="CAKMRJ010002223">
    <property type="protein sequence ID" value="CAH1426769.1"/>
    <property type="molecule type" value="Genomic_DNA"/>
</dbReference>
<comment type="caution">
    <text evidence="5">The sequence shown here is derived from an EMBL/GenBank/DDBJ whole genome shotgun (WGS) entry which is preliminary data.</text>
</comment>
<dbReference type="GO" id="GO:0004565">
    <property type="term" value="F:beta-galactosidase activity"/>
    <property type="evidence" value="ECO:0007669"/>
    <property type="project" value="UniProtKB-EC"/>
</dbReference>
<dbReference type="SUPFAM" id="SSF51445">
    <property type="entry name" value="(Trans)glycosidases"/>
    <property type="match status" value="1"/>
</dbReference>
<evidence type="ECO:0000256" key="2">
    <source>
        <dbReference type="ARBA" id="ARBA00009809"/>
    </source>
</evidence>
<dbReference type="Proteomes" id="UP001157418">
    <property type="component" value="Unassembled WGS sequence"/>
</dbReference>
<evidence type="ECO:0000259" key="4">
    <source>
        <dbReference type="Pfam" id="PF01301"/>
    </source>
</evidence>
<proteinExistence type="inferred from homology"/>
<accession>A0AAU9MRC3</accession>
<dbReference type="InterPro" id="IPR001944">
    <property type="entry name" value="Glycoside_Hdrlase_35"/>
</dbReference>
<dbReference type="GO" id="GO:0005975">
    <property type="term" value="P:carbohydrate metabolic process"/>
    <property type="evidence" value="ECO:0007669"/>
    <property type="project" value="InterPro"/>
</dbReference>
<gene>
    <name evidence="5" type="ORF">LVIROSA_LOCUS13831</name>
</gene>
<evidence type="ECO:0000256" key="1">
    <source>
        <dbReference type="ARBA" id="ARBA00001412"/>
    </source>
</evidence>
<keyword evidence="6" id="KW-1185">Reference proteome</keyword>
<dbReference type="EC" id="3.2.1.23" evidence="3"/>
<dbReference type="Gene3D" id="3.20.20.80">
    <property type="entry name" value="Glycosidases"/>
    <property type="match status" value="1"/>
</dbReference>
<evidence type="ECO:0000313" key="5">
    <source>
        <dbReference type="EMBL" id="CAH1426769.1"/>
    </source>
</evidence>
<dbReference type="Pfam" id="PF01301">
    <property type="entry name" value="Glyco_hydro_35"/>
    <property type="match status" value="1"/>
</dbReference>
<name>A0AAU9MRC3_9ASTR</name>
<dbReference type="InterPro" id="IPR017853">
    <property type="entry name" value="GH"/>
</dbReference>
<feature type="domain" description="Glycoside hydrolase 35 catalytic" evidence="4">
    <location>
        <begin position="1"/>
        <end position="58"/>
    </location>
</feature>